<evidence type="ECO:0000313" key="5">
    <source>
        <dbReference type="Proteomes" id="UP000678228"/>
    </source>
</evidence>
<gene>
    <name evidence="4" type="ORF">J7W16_12455</name>
</gene>
<keyword evidence="2" id="KW-0472">Membrane</keyword>
<feature type="transmembrane region" description="Helical" evidence="2">
    <location>
        <begin position="26"/>
        <end position="46"/>
    </location>
</feature>
<feature type="transmembrane region" description="Helical" evidence="2">
    <location>
        <begin position="190"/>
        <end position="209"/>
    </location>
</feature>
<feature type="transmembrane region" description="Helical" evidence="2">
    <location>
        <begin position="52"/>
        <end position="73"/>
    </location>
</feature>
<sequence length="558" mass="60669">MPLSDALSTSVSNLERKPVSRPLRSISSTLVGLNILSIIAGILFLLDFQMASFLIVFGVVLLLTFIGNIVVAAIPSNKNALDQGYLWFMVSAMVLLPILNTVASSNPSNQDSTSWLSSVILFVLLGFGTFMAWTKRTRSNSELIGFSIQKKRSIKVVAELILLVLCLLVGLFVAYRLIVGKTGGVVEMFFPGYSLFFSIGTLAITALLLKRKRTKTRVTLAIIGIGIAVTFSSPVIATLFTLNEAEQEFSEVFGDNWGEAISAEASASFLNTSFSLPHYFFGTSTEEYTLLEDILFYEGVEGVDKDINLSFDAYLPPENSEDLPGNRAVLLRIHGGGWTIGDKGAGNAAQVNKYFASQGYVVFDVQYGLSSEDKFVEFAQVPENIVADFTIDDMVRHIGLFTDYLVEHNDQFQGDLDTVFVSGPSAGGQLANAVGLGLASGQYTDILNPALTVKGIIPLYPANGLAGNVGIDGSAELVDPALLVTENSPPALIFQGTEDGVVDASISEEFDETYANQNNDGSILLMMPFAGHNADFYFSSHYNQILMYYMERFMYLSQ</sequence>
<dbReference type="Pfam" id="PF20434">
    <property type="entry name" value="BD-FAE"/>
    <property type="match status" value="1"/>
</dbReference>
<organism evidence="4 5">
    <name type="scientific">Halalkalibacter suaedae</name>
    <dbReference type="NCBI Taxonomy" id="2822140"/>
    <lineage>
        <taxon>Bacteria</taxon>
        <taxon>Bacillati</taxon>
        <taxon>Bacillota</taxon>
        <taxon>Bacilli</taxon>
        <taxon>Bacillales</taxon>
        <taxon>Bacillaceae</taxon>
        <taxon>Halalkalibacter</taxon>
    </lineage>
</organism>
<dbReference type="InterPro" id="IPR050300">
    <property type="entry name" value="GDXG_lipolytic_enzyme"/>
</dbReference>
<dbReference type="Gene3D" id="3.40.50.1820">
    <property type="entry name" value="alpha/beta hydrolase"/>
    <property type="match status" value="1"/>
</dbReference>
<dbReference type="EMBL" id="JAGKSQ010000004">
    <property type="protein sequence ID" value="MBP3951944.1"/>
    <property type="molecule type" value="Genomic_DNA"/>
</dbReference>
<keyword evidence="5" id="KW-1185">Reference proteome</keyword>
<evidence type="ECO:0000259" key="3">
    <source>
        <dbReference type="Pfam" id="PF20434"/>
    </source>
</evidence>
<accession>A0A941ATI9</accession>
<feature type="transmembrane region" description="Helical" evidence="2">
    <location>
        <begin position="221"/>
        <end position="242"/>
    </location>
</feature>
<name>A0A941ATI9_9BACI</name>
<feature type="transmembrane region" description="Helical" evidence="2">
    <location>
        <begin position="85"/>
        <end position="103"/>
    </location>
</feature>
<dbReference type="SUPFAM" id="SSF53474">
    <property type="entry name" value="alpha/beta-Hydrolases"/>
    <property type="match status" value="1"/>
</dbReference>
<keyword evidence="2" id="KW-0812">Transmembrane</keyword>
<dbReference type="AlphaFoldDB" id="A0A941ATI9"/>
<dbReference type="InterPro" id="IPR029058">
    <property type="entry name" value="AB_hydrolase_fold"/>
</dbReference>
<evidence type="ECO:0000256" key="2">
    <source>
        <dbReference type="SAM" id="Phobius"/>
    </source>
</evidence>
<dbReference type="GO" id="GO:0016787">
    <property type="term" value="F:hydrolase activity"/>
    <property type="evidence" value="ECO:0007669"/>
    <property type="project" value="UniProtKB-KW"/>
</dbReference>
<proteinExistence type="predicted"/>
<reference evidence="4" key="1">
    <citation type="submission" date="2021-03" db="EMBL/GenBank/DDBJ databases">
        <title>Bacillus suaedae sp. nov., isolated from Suaeda aralocaspica.</title>
        <authorList>
            <person name="Lei R.F.R."/>
        </authorList>
    </citation>
    <scope>NUCLEOTIDE SEQUENCE</scope>
    <source>
        <strain evidence="4">YZJH907-2</strain>
    </source>
</reference>
<comment type="caution">
    <text evidence="4">The sequence shown here is derived from an EMBL/GenBank/DDBJ whole genome shotgun (WGS) entry which is preliminary data.</text>
</comment>
<feature type="transmembrane region" description="Helical" evidence="2">
    <location>
        <begin position="154"/>
        <end position="178"/>
    </location>
</feature>
<keyword evidence="2" id="KW-1133">Transmembrane helix</keyword>
<evidence type="ECO:0000313" key="4">
    <source>
        <dbReference type="EMBL" id="MBP3951944.1"/>
    </source>
</evidence>
<dbReference type="InterPro" id="IPR049492">
    <property type="entry name" value="BD-FAE-like_dom"/>
</dbReference>
<evidence type="ECO:0000256" key="1">
    <source>
        <dbReference type="ARBA" id="ARBA00022801"/>
    </source>
</evidence>
<keyword evidence="1 4" id="KW-0378">Hydrolase</keyword>
<dbReference type="RefSeq" id="WP_210597621.1">
    <property type="nucleotide sequence ID" value="NZ_JAGKSQ010000004.1"/>
</dbReference>
<dbReference type="PANTHER" id="PTHR48081">
    <property type="entry name" value="AB HYDROLASE SUPERFAMILY PROTEIN C4A8.06C"/>
    <property type="match status" value="1"/>
</dbReference>
<feature type="domain" description="BD-FAE-like" evidence="3">
    <location>
        <begin position="312"/>
        <end position="439"/>
    </location>
</feature>
<feature type="transmembrane region" description="Helical" evidence="2">
    <location>
        <begin position="115"/>
        <end position="133"/>
    </location>
</feature>
<protein>
    <submittedName>
        <fullName evidence="4">Alpha/beta hydrolase</fullName>
    </submittedName>
</protein>
<dbReference type="Proteomes" id="UP000678228">
    <property type="component" value="Unassembled WGS sequence"/>
</dbReference>